<reference evidence="2 3" key="1">
    <citation type="journal article" date="2018" name="Genome Biol. Evol.">
        <title>Multiple Roots of Fruiting Body Formation in Amoebozoa.</title>
        <authorList>
            <person name="Hillmann F."/>
            <person name="Forbes G."/>
            <person name="Novohradska S."/>
            <person name="Ferling I."/>
            <person name="Riege K."/>
            <person name="Groth M."/>
            <person name="Westermann M."/>
            <person name="Marz M."/>
            <person name="Spaller T."/>
            <person name="Winckler T."/>
            <person name="Schaap P."/>
            <person name="Glockner G."/>
        </authorList>
    </citation>
    <scope>NUCLEOTIDE SEQUENCE [LARGE SCALE GENOMIC DNA]</scope>
    <source>
        <strain evidence="2 3">Jena</strain>
    </source>
</reference>
<name>A0A2P6NDG4_9EUKA</name>
<proteinExistence type="predicted"/>
<dbReference type="AlphaFoldDB" id="A0A2P6NDG4"/>
<comment type="caution">
    <text evidence="2">The sequence shown here is derived from an EMBL/GenBank/DDBJ whole genome shotgun (WGS) entry which is preliminary data.</text>
</comment>
<dbReference type="EMBL" id="MDYQ01000112">
    <property type="protein sequence ID" value="PRP81971.1"/>
    <property type="molecule type" value="Genomic_DNA"/>
</dbReference>
<evidence type="ECO:0000313" key="2">
    <source>
        <dbReference type="EMBL" id="PRP81971.1"/>
    </source>
</evidence>
<protein>
    <submittedName>
        <fullName evidence="2">Uncharacterized protein</fullName>
    </submittedName>
</protein>
<evidence type="ECO:0000256" key="1">
    <source>
        <dbReference type="SAM" id="MobiDB-lite"/>
    </source>
</evidence>
<feature type="region of interest" description="Disordered" evidence="1">
    <location>
        <begin position="1"/>
        <end position="33"/>
    </location>
</feature>
<dbReference type="InParanoid" id="A0A2P6NDG4"/>
<accession>A0A2P6NDG4</accession>
<organism evidence="2 3">
    <name type="scientific">Planoprotostelium fungivorum</name>
    <dbReference type="NCBI Taxonomy" id="1890364"/>
    <lineage>
        <taxon>Eukaryota</taxon>
        <taxon>Amoebozoa</taxon>
        <taxon>Evosea</taxon>
        <taxon>Variosea</taxon>
        <taxon>Cavosteliida</taxon>
        <taxon>Cavosteliaceae</taxon>
        <taxon>Planoprotostelium</taxon>
    </lineage>
</organism>
<evidence type="ECO:0000313" key="3">
    <source>
        <dbReference type="Proteomes" id="UP000241769"/>
    </source>
</evidence>
<dbReference type="Proteomes" id="UP000241769">
    <property type="component" value="Unassembled WGS sequence"/>
</dbReference>
<gene>
    <name evidence="2" type="ORF">PROFUN_10465</name>
</gene>
<sequence>MASVEKPQEKAVKVCSNDTHPSKVDNPKQTNKRQILKPCEESDLFCELLTSTLVAVVPASSNVFRGDGKI</sequence>
<keyword evidence="3" id="KW-1185">Reference proteome</keyword>
<feature type="compositionally biased region" description="Basic and acidic residues" evidence="1">
    <location>
        <begin position="1"/>
        <end position="12"/>
    </location>
</feature>